<keyword evidence="3" id="KW-1185">Reference proteome</keyword>
<keyword evidence="1" id="KW-0472">Membrane</keyword>
<keyword evidence="1" id="KW-1133">Transmembrane helix</keyword>
<keyword evidence="1" id="KW-0812">Transmembrane</keyword>
<accession>A0A813MB82</accession>
<organism evidence="2 3">
    <name type="scientific">Brachionus calyciflorus</name>
    <dbReference type="NCBI Taxonomy" id="104777"/>
    <lineage>
        <taxon>Eukaryota</taxon>
        <taxon>Metazoa</taxon>
        <taxon>Spiralia</taxon>
        <taxon>Gnathifera</taxon>
        <taxon>Rotifera</taxon>
        <taxon>Eurotatoria</taxon>
        <taxon>Monogononta</taxon>
        <taxon>Pseudotrocha</taxon>
        <taxon>Ploima</taxon>
        <taxon>Brachionidae</taxon>
        <taxon>Brachionus</taxon>
    </lineage>
</organism>
<feature type="transmembrane region" description="Helical" evidence="1">
    <location>
        <begin position="457"/>
        <end position="477"/>
    </location>
</feature>
<name>A0A813MB82_9BILA</name>
<feature type="transmembrane region" description="Helical" evidence="1">
    <location>
        <begin position="497"/>
        <end position="515"/>
    </location>
</feature>
<dbReference type="OrthoDB" id="10211001at2759"/>
<reference evidence="2" key="1">
    <citation type="submission" date="2021-02" db="EMBL/GenBank/DDBJ databases">
        <authorList>
            <person name="Nowell W R."/>
        </authorList>
    </citation>
    <scope>NUCLEOTIDE SEQUENCE</scope>
    <source>
        <strain evidence="2">Ploen Becks lab</strain>
    </source>
</reference>
<sequence length="525" mass="62732">MLRKILNYSIILIIITFSFYSNEEINKKYLSEIFTYNKSYRCREMTHYFFISINEFYGNFLEIKLKYFNYFNQFSLECFSNNILPISSITLIPNYPLTLDNNLNLTFEAPNNIFINLHFVYIKNIDPDLNIFDILIRRNYTQISVVFYYSSLDFSISPDLNKTQAIFINLAYLKFSITCKYQENSSPLLFYKSIIDKLFLSGLSDTIIKRNLLGFERIDNFNIESDIKIANFDFYKISISSKMLYFQVFRNVIDIYLNGQLKFIYEKSFANFKKLRTLYINTNKDFNFLLENLKFFNFLNSNLNLSVDNTITIYFSYYKFPNEDICLFKEFPRNRFISLSPDVYGSKCTCLNFWLFNNYYYNEGMKLIEDYCSNPQDVETCNFTFLFEKCDFKLYDTISQQKTLLDYFYDSELLNLFVTILTPFVIFLGLITNLINIKILKYDLKIFGKQKDLMYQFMFYNSIINFLYCFIYIFHLLNVCISINGVYCLFISKSEMVQYYEILIVDFLGGILKVLSNILNSKWST</sequence>
<evidence type="ECO:0000313" key="2">
    <source>
        <dbReference type="EMBL" id="CAF0718798.1"/>
    </source>
</evidence>
<dbReference type="AlphaFoldDB" id="A0A813MB82"/>
<feature type="transmembrane region" description="Helical" evidence="1">
    <location>
        <begin position="413"/>
        <end position="436"/>
    </location>
</feature>
<comment type="caution">
    <text evidence="2">The sequence shown here is derived from an EMBL/GenBank/DDBJ whole genome shotgun (WGS) entry which is preliminary data.</text>
</comment>
<protein>
    <submittedName>
        <fullName evidence="2">Uncharacterized protein</fullName>
    </submittedName>
</protein>
<evidence type="ECO:0000256" key="1">
    <source>
        <dbReference type="SAM" id="Phobius"/>
    </source>
</evidence>
<gene>
    <name evidence="2" type="ORF">OXX778_LOCUS1985</name>
</gene>
<dbReference type="EMBL" id="CAJNOC010000142">
    <property type="protein sequence ID" value="CAF0718798.1"/>
    <property type="molecule type" value="Genomic_DNA"/>
</dbReference>
<feature type="transmembrane region" description="Helical" evidence="1">
    <location>
        <begin position="5"/>
        <end position="21"/>
    </location>
</feature>
<dbReference type="Proteomes" id="UP000663879">
    <property type="component" value="Unassembled WGS sequence"/>
</dbReference>
<evidence type="ECO:0000313" key="3">
    <source>
        <dbReference type="Proteomes" id="UP000663879"/>
    </source>
</evidence>
<proteinExistence type="predicted"/>